<feature type="transmembrane region" description="Helical" evidence="1">
    <location>
        <begin position="161"/>
        <end position="179"/>
    </location>
</feature>
<evidence type="ECO:0000313" key="2">
    <source>
        <dbReference type="EMBL" id="RJQ88450.1"/>
    </source>
</evidence>
<dbReference type="Proteomes" id="UP000285112">
    <property type="component" value="Unassembled WGS sequence"/>
</dbReference>
<evidence type="ECO:0000256" key="1">
    <source>
        <dbReference type="SAM" id="Phobius"/>
    </source>
</evidence>
<keyword evidence="1" id="KW-1133">Transmembrane helix</keyword>
<proteinExistence type="predicted"/>
<dbReference type="EMBL" id="QZFV01000064">
    <property type="protein sequence ID" value="RJQ88450.1"/>
    <property type="molecule type" value="Genomic_DNA"/>
</dbReference>
<reference evidence="2 3" key="1">
    <citation type="submission" date="2018-09" db="EMBL/GenBank/DDBJ databases">
        <title>YIM PH 21725 draft genome.</title>
        <authorList>
            <person name="Miao C."/>
        </authorList>
    </citation>
    <scope>NUCLEOTIDE SEQUENCE [LARGE SCALE GENOMIC DNA]</scope>
    <source>
        <strain evidence="3">YIM PH21725</strain>
    </source>
</reference>
<feature type="transmembrane region" description="Helical" evidence="1">
    <location>
        <begin position="244"/>
        <end position="263"/>
    </location>
</feature>
<evidence type="ECO:0000313" key="3">
    <source>
        <dbReference type="Proteomes" id="UP000285112"/>
    </source>
</evidence>
<keyword evidence="3" id="KW-1185">Reference proteome</keyword>
<keyword evidence="1" id="KW-0812">Transmembrane</keyword>
<organism evidence="2 3">
    <name type="scientific">Amycolatopsis panacis</name>
    <dbReference type="NCBI Taxonomy" id="2340917"/>
    <lineage>
        <taxon>Bacteria</taxon>
        <taxon>Bacillati</taxon>
        <taxon>Actinomycetota</taxon>
        <taxon>Actinomycetes</taxon>
        <taxon>Pseudonocardiales</taxon>
        <taxon>Pseudonocardiaceae</taxon>
        <taxon>Amycolatopsis</taxon>
    </lineage>
</organism>
<protein>
    <submittedName>
        <fullName evidence="2">Uncharacterized protein</fullName>
    </submittedName>
</protein>
<dbReference type="AlphaFoldDB" id="A0A419I8H1"/>
<gene>
    <name evidence="2" type="ORF">D5S19_06825</name>
</gene>
<feature type="transmembrane region" description="Helical" evidence="1">
    <location>
        <begin position="12"/>
        <end position="32"/>
    </location>
</feature>
<dbReference type="RefSeq" id="WP_120022464.1">
    <property type="nucleotide sequence ID" value="NZ_QZFV01000064.1"/>
</dbReference>
<name>A0A419I8H1_9PSEU</name>
<feature type="transmembrane region" description="Helical" evidence="1">
    <location>
        <begin position="127"/>
        <end position="149"/>
    </location>
</feature>
<keyword evidence="1" id="KW-0472">Membrane</keyword>
<comment type="caution">
    <text evidence="2">The sequence shown here is derived from an EMBL/GenBank/DDBJ whole genome shotgun (WGS) entry which is preliminary data.</text>
</comment>
<dbReference type="OrthoDB" id="3416461at2"/>
<feature type="transmembrane region" description="Helical" evidence="1">
    <location>
        <begin position="214"/>
        <end position="237"/>
    </location>
</feature>
<accession>A0A419I8H1</accession>
<feature type="transmembrane region" description="Helical" evidence="1">
    <location>
        <begin position="52"/>
        <end position="74"/>
    </location>
</feature>
<feature type="transmembrane region" description="Helical" evidence="1">
    <location>
        <begin position="95"/>
        <end position="115"/>
    </location>
</feature>
<sequence length="453" mass="48047">MRTLRVELRRTIALWLPVAIVVVAVAILLMYRAPRMTNAVPWGLDSPGTVEWTRFSLIFLWPIIVGAAAIQGMRESRAGVGELFSSTPRPTAHRALILSLAVGLAVVVGYLLLLVTGLVQVAVHGGMFTAASLVSVVLGLVAALAGVALGLGVGRLLPHPVTAPALTVLALVATVAGLVSNQDASPQGSSVPSWLTDLSVAVSPPESAFMRPSAGFTIGQLCWLSGLTATGLLLLMVRRGRARLLAVLPVVAGLAAALLVFPATREGNLTPDKAASALVCDGPVCVTKLREKWLPTLAGPGKEAIQALQKLPQHPERVEESTESDNYYLRRQRDPSRLLVRYSSMTYVPVSDLTAVLLEGAGTPRCIPSHYDSLEEKRETVARWVMQGWLAGSATPPPARAYQQREAAELMPPVWTALHALPEQEQIARVSAARQVELTCQGDPLAALTGGAG</sequence>